<accession>A0A7T8KL06</accession>
<dbReference type="EMBL" id="CP045891">
    <property type="protein sequence ID" value="QQP57871.1"/>
    <property type="molecule type" value="Genomic_DNA"/>
</dbReference>
<protein>
    <submittedName>
        <fullName evidence="1">Uncharacterized protein</fullName>
    </submittedName>
</protein>
<sequence>MGLAISFVATAKEKVWYHGCPKRGKGCYNTNLTDKGGCCIWYNEAQYLGDIEEHLGITIQQVSKEMKIKADEFDGKVVYGEKKKEL</sequence>
<evidence type="ECO:0000313" key="1">
    <source>
        <dbReference type="EMBL" id="QQP57871.1"/>
    </source>
</evidence>
<reference evidence="2" key="1">
    <citation type="submission" date="2021-01" db="EMBL/GenBank/DDBJ databases">
        <title>Caligus Genome Assembly.</title>
        <authorList>
            <person name="Gallardo-Escarate C."/>
        </authorList>
    </citation>
    <scope>NUCLEOTIDE SEQUENCE [LARGE SCALE GENOMIC DNA]</scope>
</reference>
<dbReference type="OrthoDB" id="1735at2759"/>
<dbReference type="Proteomes" id="UP000595437">
    <property type="component" value="Chromosome 2"/>
</dbReference>
<keyword evidence="2" id="KW-1185">Reference proteome</keyword>
<gene>
    <name evidence="1" type="ORF">FKW44_003010</name>
</gene>
<name>A0A7T8KL06_CALRO</name>
<feature type="non-terminal residue" evidence="1">
    <location>
        <position position="86"/>
    </location>
</feature>
<dbReference type="AlphaFoldDB" id="A0A7T8KL06"/>
<evidence type="ECO:0000313" key="2">
    <source>
        <dbReference type="Proteomes" id="UP000595437"/>
    </source>
</evidence>
<organism evidence="1 2">
    <name type="scientific">Caligus rogercresseyi</name>
    <name type="common">Sea louse</name>
    <dbReference type="NCBI Taxonomy" id="217165"/>
    <lineage>
        <taxon>Eukaryota</taxon>
        <taxon>Metazoa</taxon>
        <taxon>Ecdysozoa</taxon>
        <taxon>Arthropoda</taxon>
        <taxon>Crustacea</taxon>
        <taxon>Multicrustacea</taxon>
        <taxon>Hexanauplia</taxon>
        <taxon>Copepoda</taxon>
        <taxon>Siphonostomatoida</taxon>
        <taxon>Caligidae</taxon>
        <taxon>Caligus</taxon>
    </lineage>
</organism>
<proteinExistence type="predicted"/>